<reference evidence="1" key="1">
    <citation type="submission" date="2014-09" db="EMBL/GenBank/DDBJ databases">
        <authorList>
            <person name="Magalhaes I.L.F."/>
            <person name="Oliveira U."/>
            <person name="Santos F.R."/>
            <person name="Vidigal T.H.D.A."/>
            <person name="Brescovit A.D."/>
            <person name="Santos A.J."/>
        </authorList>
    </citation>
    <scope>NUCLEOTIDE SEQUENCE</scope>
    <source>
        <tissue evidence="1">Shoot tissue taken approximately 20 cm above the soil surface</tissue>
    </source>
</reference>
<protein>
    <submittedName>
        <fullName evidence="1">Uncharacterized protein</fullName>
    </submittedName>
</protein>
<accession>A0A0A9H7W0</accession>
<evidence type="ECO:0000313" key="1">
    <source>
        <dbReference type="EMBL" id="JAE31889.1"/>
    </source>
</evidence>
<organism evidence="1">
    <name type="scientific">Arundo donax</name>
    <name type="common">Giant reed</name>
    <name type="synonym">Donax arundinaceus</name>
    <dbReference type="NCBI Taxonomy" id="35708"/>
    <lineage>
        <taxon>Eukaryota</taxon>
        <taxon>Viridiplantae</taxon>
        <taxon>Streptophyta</taxon>
        <taxon>Embryophyta</taxon>
        <taxon>Tracheophyta</taxon>
        <taxon>Spermatophyta</taxon>
        <taxon>Magnoliopsida</taxon>
        <taxon>Liliopsida</taxon>
        <taxon>Poales</taxon>
        <taxon>Poaceae</taxon>
        <taxon>PACMAD clade</taxon>
        <taxon>Arundinoideae</taxon>
        <taxon>Arundineae</taxon>
        <taxon>Arundo</taxon>
    </lineage>
</organism>
<sequence length="20" mass="2271">MVLDSEPACSFLADWCKIIE</sequence>
<reference evidence="1" key="2">
    <citation type="journal article" date="2015" name="Data Brief">
        <title>Shoot transcriptome of the giant reed, Arundo donax.</title>
        <authorList>
            <person name="Barrero R.A."/>
            <person name="Guerrero F.D."/>
            <person name="Moolhuijzen P."/>
            <person name="Goolsby J.A."/>
            <person name="Tidwell J."/>
            <person name="Bellgard S.E."/>
            <person name="Bellgard M.I."/>
        </authorList>
    </citation>
    <scope>NUCLEOTIDE SEQUENCE</scope>
    <source>
        <tissue evidence="1">Shoot tissue taken approximately 20 cm above the soil surface</tissue>
    </source>
</reference>
<dbReference type="EMBL" id="GBRH01166007">
    <property type="protein sequence ID" value="JAE31889.1"/>
    <property type="molecule type" value="Transcribed_RNA"/>
</dbReference>
<name>A0A0A9H7W0_ARUDO</name>
<proteinExistence type="predicted"/>
<dbReference type="AlphaFoldDB" id="A0A0A9H7W0"/>